<evidence type="ECO:0000256" key="6">
    <source>
        <dbReference type="SAM" id="Phobius"/>
    </source>
</evidence>
<feature type="transmembrane region" description="Helical" evidence="6">
    <location>
        <begin position="78"/>
        <end position="98"/>
    </location>
</feature>
<feature type="transmembrane region" description="Helical" evidence="6">
    <location>
        <begin position="12"/>
        <end position="29"/>
    </location>
</feature>
<feature type="transmembrane region" description="Helical" evidence="6">
    <location>
        <begin position="257"/>
        <end position="276"/>
    </location>
</feature>
<evidence type="ECO:0000256" key="3">
    <source>
        <dbReference type="ARBA" id="ARBA00022692"/>
    </source>
</evidence>
<dbReference type="InterPro" id="IPR037185">
    <property type="entry name" value="EmrE-like"/>
</dbReference>
<reference evidence="8 9" key="1">
    <citation type="submission" date="2016-07" db="EMBL/GenBank/DDBJ databases">
        <title>Draft Genome Sequence of Methylobrevis pamukkalensis PK2.</title>
        <authorList>
            <person name="Vasilenko O.V."/>
            <person name="Doronina N.V."/>
            <person name="Shmareva M.N."/>
            <person name="Tarlachkov S.V."/>
            <person name="Mustakhimov I."/>
            <person name="Trotsenko Y.A."/>
        </authorList>
    </citation>
    <scope>NUCLEOTIDE SEQUENCE [LARGE SCALE GENOMIC DNA]</scope>
    <source>
        <strain evidence="8 9">PK2</strain>
    </source>
</reference>
<dbReference type="OrthoDB" id="9806889at2"/>
<dbReference type="Pfam" id="PF00892">
    <property type="entry name" value="EamA"/>
    <property type="match status" value="2"/>
</dbReference>
<dbReference type="SUPFAM" id="SSF103481">
    <property type="entry name" value="Multidrug resistance efflux transporter EmrE"/>
    <property type="match status" value="2"/>
</dbReference>
<dbReference type="InterPro" id="IPR000620">
    <property type="entry name" value="EamA_dom"/>
</dbReference>
<name>A0A1E3GWY2_9HYPH</name>
<feature type="transmembrane region" description="Helical" evidence="6">
    <location>
        <begin position="49"/>
        <end position="66"/>
    </location>
</feature>
<feature type="transmembrane region" description="Helical" evidence="6">
    <location>
        <begin position="132"/>
        <end position="150"/>
    </location>
</feature>
<feature type="transmembrane region" description="Helical" evidence="6">
    <location>
        <begin position="156"/>
        <end position="179"/>
    </location>
</feature>
<accession>A0A1E3GWY2</accession>
<sequence>MTARPATLLSKLYDSPYVMLTLAPLFWAGNVITGRLAVGEVSPMALTTLRWAVVGVIIVALGRGPIRQDWHALKPRLGYLAVMGTLGFTAFNALYYIAAHFTTAVNIGILQGAIPILVFGLAFFLRGTPVGLFQIAGMTIGLVGVVVVATRGDLGALAALAFNFGDVLMMGACVVYAIFTALLPNRPATSGFSFFAMLALFALLTSFPPLVAEIAMGQFVWPSFNGWLAVIYTAIFPSVASQVFFIRGVELIGPGRAGIFVNLIPVFAAGLAVAILREPFHVYHAAALALVLGGIFLAERGRRPPLPGGAAE</sequence>
<keyword evidence="4 6" id="KW-1133">Transmembrane helix</keyword>
<evidence type="ECO:0000256" key="4">
    <source>
        <dbReference type="ARBA" id="ARBA00022989"/>
    </source>
</evidence>
<comment type="subcellular location">
    <subcellularLocation>
        <location evidence="1">Membrane</location>
        <topology evidence="1">Multi-pass membrane protein</topology>
    </subcellularLocation>
</comment>
<feature type="domain" description="EamA" evidence="7">
    <location>
        <begin position="17"/>
        <end position="149"/>
    </location>
</feature>
<dbReference type="Proteomes" id="UP000094622">
    <property type="component" value="Unassembled WGS sequence"/>
</dbReference>
<evidence type="ECO:0000313" key="8">
    <source>
        <dbReference type="EMBL" id="ODN68569.1"/>
    </source>
</evidence>
<dbReference type="PANTHER" id="PTHR32322:SF2">
    <property type="entry name" value="EAMA DOMAIN-CONTAINING PROTEIN"/>
    <property type="match status" value="1"/>
</dbReference>
<evidence type="ECO:0000256" key="2">
    <source>
        <dbReference type="ARBA" id="ARBA00007362"/>
    </source>
</evidence>
<dbReference type="GO" id="GO:0016020">
    <property type="term" value="C:membrane"/>
    <property type="evidence" value="ECO:0007669"/>
    <property type="project" value="UniProtKB-SubCell"/>
</dbReference>
<gene>
    <name evidence="8" type="ORF">A6302_04132</name>
</gene>
<keyword evidence="9" id="KW-1185">Reference proteome</keyword>
<feature type="transmembrane region" description="Helical" evidence="6">
    <location>
        <begin position="282"/>
        <end position="298"/>
    </location>
</feature>
<evidence type="ECO:0000313" key="9">
    <source>
        <dbReference type="Proteomes" id="UP000094622"/>
    </source>
</evidence>
<evidence type="ECO:0000259" key="7">
    <source>
        <dbReference type="Pfam" id="PF00892"/>
    </source>
</evidence>
<dbReference type="PANTHER" id="PTHR32322">
    <property type="entry name" value="INNER MEMBRANE TRANSPORTER"/>
    <property type="match status" value="1"/>
</dbReference>
<organism evidence="8 9">
    <name type="scientific">Methylobrevis pamukkalensis</name>
    <dbReference type="NCBI Taxonomy" id="1439726"/>
    <lineage>
        <taxon>Bacteria</taxon>
        <taxon>Pseudomonadati</taxon>
        <taxon>Pseudomonadota</taxon>
        <taxon>Alphaproteobacteria</taxon>
        <taxon>Hyphomicrobiales</taxon>
        <taxon>Pleomorphomonadaceae</taxon>
        <taxon>Methylobrevis</taxon>
    </lineage>
</organism>
<proteinExistence type="inferred from homology"/>
<keyword evidence="3 6" id="KW-0812">Transmembrane</keyword>
<protein>
    <submittedName>
        <fullName evidence="8">Putative DMT superfamily transporter inner membrane protein</fullName>
    </submittedName>
</protein>
<dbReference type="InterPro" id="IPR050638">
    <property type="entry name" value="AA-Vitamin_Transporters"/>
</dbReference>
<comment type="similarity">
    <text evidence="2">Belongs to the EamA transporter family.</text>
</comment>
<dbReference type="AlphaFoldDB" id="A0A1E3GWY2"/>
<dbReference type="PATRIC" id="fig|1439726.3.peg.4367"/>
<feature type="transmembrane region" description="Helical" evidence="6">
    <location>
        <begin position="224"/>
        <end position="245"/>
    </location>
</feature>
<evidence type="ECO:0000256" key="1">
    <source>
        <dbReference type="ARBA" id="ARBA00004141"/>
    </source>
</evidence>
<feature type="transmembrane region" description="Helical" evidence="6">
    <location>
        <begin position="191"/>
        <end position="212"/>
    </location>
</feature>
<dbReference type="EMBL" id="MCRJ01000158">
    <property type="protein sequence ID" value="ODN68569.1"/>
    <property type="molecule type" value="Genomic_DNA"/>
</dbReference>
<comment type="caution">
    <text evidence="8">The sequence shown here is derived from an EMBL/GenBank/DDBJ whole genome shotgun (WGS) entry which is preliminary data.</text>
</comment>
<keyword evidence="5 6" id="KW-0472">Membrane</keyword>
<feature type="domain" description="EamA" evidence="7">
    <location>
        <begin position="164"/>
        <end position="297"/>
    </location>
</feature>
<evidence type="ECO:0000256" key="5">
    <source>
        <dbReference type="ARBA" id="ARBA00023136"/>
    </source>
</evidence>
<feature type="transmembrane region" description="Helical" evidence="6">
    <location>
        <begin position="104"/>
        <end position="125"/>
    </location>
</feature>
<dbReference type="RefSeq" id="WP_069308286.1">
    <property type="nucleotide sequence ID" value="NZ_MCRJ01000158.1"/>
</dbReference>